<feature type="compositionally biased region" description="Basic residues" evidence="3">
    <location>
        <begin position="1339"/>
        <end position="1348"/>
    </location>
</feature>
<proteinExistence type="predicted"/>
<dbReference type="WBParaSite" id="NBR_0001053401-mRNA-1">
    <property type="protein sequence ID" value="NBR_0001053401-mRNA-1"/>
    <property type="gene ID" value="NBR_0001053401"/>
</dbReference>
<feature type="region of interest" description="Disordered" evidence="3">
    <location>
        <begin position="1520"/>
        <end position="1539"/>
    </location>
</feature>
<feature type="compositionally biased region" description="Polar residues" evidence="3">
    <location>
        <begin position="1488"/>
        <end position="1505"/>
    </location>
</feature>
<dbReference type="InterPro" id="IPR002172">
    <property type="entry name" value="LDrepeatLR_classA_rpt"/>
</dbReference>
<keyword evidence="4" id="KW-0472">Membrane</keyword>
<accession>A0A0N4Y3W4</accession>
<dbReference type="SMART" id="SM00192">
    <property type="entry name" value="LDLa"/>
    <property type="match status" value="1"/>
</dbReference>
<feature type="compositionally biased region" description="Polar residues" evidence="3">
    <location>
        <begin position="318"/>
        <end position="398"/>
    </location>
</feature>
<feature type="region of interest" description="Disordered" evidence="3">
    <location>
        <begin position="1156"/>
        <end position="1175"/>
    </location>
</feature>
<dbReference type="PROSITE" id="PS50068">
    <property type="entry name" value="LDLRA_2"/>
    <property type="match status" value="1"/>
</dbReference>
<feature type="compositionally biased region" description="Basic and acidic residues" evidence="3">
    <location>
        <begin position="1086"/>
        <end position="1100"/>
    </location>
</feature>
<feature type="region of interest" description="Disordered" evidence="3">
    <location>
        <begin position="1423"/>
        <end position="1507"/>
    </location>
</feature>
<keyword evidence="1" id="KW-1015">Disulfide bond</keyword>
<feature type="transmembrane region" description="Helical" evidence="4">
    <location>
        <begin position="574"/>
        <end position="602"/>
    </location>
</feature>
<feature type="compositionally biased region" description="Basic and acidic residues" evidence="3">
    <location>
        <begin position="1057"/>
        <end position="1071"/>
    </location>
</feature>
<feature type="compositionally biased region" description="Polar residues" evidence="3">
    <location>
        <begin position="1458"/>
        <end position="1471"/>
    </location>
</feature>
<feature type="region of interest" description="Disordered" evidence="3">
    <location>
        <begin position="906"/>
        <end position="927"/>
    </location>
</feature>
<feature type="compositionally biased region" description="Low complexity" evidence="3">
    <location>
        <begin position="250"/>
        <end position="262"/>
    </location>
</feature>
<evidence type="ECO:0000256" key="1">
    <source>
        <dbReference type="ARBA" id="ARBA00023157"/>
    </source>
</evidence>
<dbReference type="OMA" id="VMPLEHA"/>
<keyword evidence="4" id="KW-1133">Transmembrane helix</keyword>
<feature type="region of interest" description="Disordered" evidence="3">
    <location>
        <begin position="754"/>
        <end position="795"/>
    </location>
</feature>
<feature type="compositionally biased region" description="Polar residues" evidence="3">
    <location>
        <begin position="1423"/>
        <end position="1439"/>
    </location>
</feature>
<feature type="compositionally biased region" description="Basic and acidic residues" evidence="3">
    <location>
        <begin position="1349"/>
        <end position="1375"/>
    </location>
</feature>
<feature type="compositionally biased region" description="Low complexity" evidence="3">
    <location>
        <begin position="399"/>
        <end position="410"/>
    </location>
</feature>
<evidence type="ECO:0000313" key="5">
    <source>
        <dbReference type="WBParaSite" id="NBR_0001053401-mRNA-1"/>
    </source>
</evidence>
<evidence type="ECO:0000256" key="3">
    <source>
        <dbReference type="SAM" id="MobiDB-lite"/>
    </source>
</evidence>
<dbReference type="InterPro" id="IPR036055">
    <property type="entry name" value="LDL_receptor-like_sf"/>
</dbReference>
<dbReference type="SUPFAM" id="SSF57424">
    <property type="entry name" value="LDL receptor-like module"/>
    <property type="match status" value="1"/>
</dbReference>
<protein>
    <submittedName>
        <fullName evidence="5">Bromo domain-containing protein</fullName>
    </submittedName>
</protein>
<reference evidence="5" key="1">
    <citation type="submission" date="2017-02" db="UniProtKB">
        <authorList>
            <consortium name="WormBaseParasite"/>
        </authorList>
    </citation>
    <scope>IDENTIFICATION</scope>
</reference>
<organism evidence="5">
    <name type="scientific">Nippostrongylus brasiliensis</name>
    <name type="common">Rat hookworm</name>
    <dbReference type="NCBI Taxonomy" id="27835"/>
    <lineage>
        <taxon>Eukaryota</taxon>
        <taxon>Metazoa</taxon>
        <taxon>Ecdysozoa</taxon>
        <taxon>Nematoda</taxon>
        <taxon>Chromadorea</taxon>
        <taxon>Rhabditida</taxon>
        <taxon>Rhabditina</taxon>
        <taxon>Rhabditomorpha</taxon>
        <taxon>Strongyloidea</taxon>
        <taxon>Heligmosomidae</taxon>
        <taxon>Nippostrongylus</taxon>
    </lineage>
</organism>
<feature type="region of interest" description="Disordered" evidence="3">
    <location>
        <begin position="1025"/>
        <end position="1142"/>
    </location>
</feature>
<evidence type="ECO:0000256" key="2">
    <source>
        <dbReference type="PROSITE-ProRule" id="PRU00124"/>
    </source>
</evidence>
<feature type="compositionally biased region" description="Polar residues" evidence="3">
    <location>
        <begin position="764"/>
        <end position="778"/>
    </location>
</feature>
<feature type="compositionally biased region" description="Basic and acidic residues" evidence="3">
    <location>
        <begin position="1528"/>
        <end position="1539"/>
    </location>
</feature>
<feature type="compositionally biased region" description="Basic and acidic residues" evidence="3">
    <location>
        <begin position="1123"/>
        <end position="1133"/>
    </location>
</feature>
<feature type="region of interest" description="Disordered" evidence="3">
    <location>
        <begin position="239"/>
        <end position="413"/>
    </location>
</feature>
<dbReference type="Gene3D" id="4.10.400.10">
    <property type="entry name" value="Low-density Lipoprotein Receptor"/>
    <property type="match status" value="1"/>
</dbReference>
<feature type="compositionally biased region" description="Low complexity" evidence="3">
    <location>
        <begin position="909"/>
        <end position="927"/>
    </location>
</feature>
<feature type="compositionally biased region" description="Polar residues" evidence="3">
    <location>
        <begin position="274"/>
        <end position="286"/>
    </location>
</feature>
<name>A0A0N4Y3W4_NIPBR</name>
<keyword evidence="4" id="KW-0812">Transmembrane</keyword>
<feature type="region of interest" description="Disordered" evidence="3">
    <location>
        <begin position="1212"/>
        <end position="1405"/>
    </location>
</feature>
<sequence>LCSDPSAFPCRGYGECVLWQWLLDGKKHCIDGSDEDPLYIRSLEFSFRCYYNRTRHVPMPPPLNYSDSFLKPRLPTLLPGFRPPQYPTLFPPLPTMPNFYLTPPPPPPSFTVQPPPVQLSRYTALPPLPPPFPTLLPSTSPVIPTTPVQLPSDPFSLMPTDHTTADSFTTVQDPFSDLNRPLPSTSSTMPSTNQQQTTELIIHGEGSQPWSPTTMTSRLPNIEPSPEASLGIMRGTKPAYGHIRGRGRATTTTTTPTTTTTTAKLTHIKVVTGETGSDDVQNPSTNQEERKDQGKGSSSITKVDVTSKESTADMVVLKQTTLTPVATSSKRPGSTGSSQPEKVNPKFQSRPPNGTNSQSESAQEPSVSSKTQSGDEASSNVIGPASKTTLNKSGSNLPSGTKSTTSTTSTPKMDATTQNICLAEMVRSAESRYPSRECECETGELLIHDQCEAREADISYYKLDVHSACGEQDLTSEQKKWVAIGKIGEIINKPWCVRITSTGDFVVNSICGDSCSLDTIREKFHEGTNGRNVTVEVCKVEGVRLKCSCRPGTNDTSNGLGKICEGVPTDDDCIMILGACLIFWLIILLGLLFLIPLLIFLLSHCCPGRMNSIHPTKEAFKLAGQKNGKSSHEENKHLTAMMKTLMEKTAGSQRELAMKMALAEIRSKKEKNSSGKIAKKPEISDIVEIDDAKESTPTAIVNNKPTAANSVQLKVPSNGIPGAVREIESIPGTVQPHAGETPILDKVAPEIALQSPSPEPKTLSGKNPLTPKSSQLSLTVPEPQKVPTLSPSMSTPAITIPSTIAQTTATATPNAATAPPSPYPATPPAIHFAPIPDTLTHPTPVAPDPSPPKVPTVVEVHRNSDGHEHEISRQPSTHSIGVQPTIWESYRALGDQYAKQDVLGRTPDTTQQSHVTSTSTVYSASSTGITPTEKINLQETIAPSRQQSPVATERSDRSVKLAEMLGVTLDSTIPRTPRLETRLTIPESDEAVVEEMSRQGIMLPISPHDIPTLTFDDRTLKRTKGVKSGSAAWSKKPSTLSGTRPTPPTLRIPSGSERVKESKTTRRDRTAKPPAVPPTIVFVPKKAREQQSGKYADRKAGTAGYRRATKLSSIDPKSRHLLKPPEPKMHSSTEESDPEVSAFQRLEEAEQAKYTATMARRRHRRPERQLSSISEKSAEIAAEAALQNQQRDYSISAPNTTRSLSDWHHYVKPIPAEDGSDTNTDIDLPSGSKSRPFPLRHRPPSDQTRQLQPYPLRRSPEKVQPDMSHARRGRPYQEYSSSDTSASAPTTIKTARSRPRLVQSPEIQGVTLERSTDRLDQLGKAAGYKPADGTLTSRSHIRPRFRARKLSDSSSRERLERPMTSKGDPSLHRVDWSQTSDTDSTTKRKISVESGTHSPSRAAHHHALISRKIATRRHEMHITKSTGDLTTEPSSSSFSLGRARPTSRSVENLEQHRTWASSPHRTQSTFHSDPFLPDIGTHHRKSRSVLNSPLGSTRRSSSKFSLASLPVRSASRMEFSPYFEPGVDDDKPPKEKLWW</sequence>
<evidence type="ECO:0000256" key="4">
    <source>
        <dbReference type="SAM" id="Phobius"/>
    </source>
</evidence>
<dbReference type="CDD" id="cd00112">
    <property type="entry name" value="LDLa"/>
    <property type="match status" value="1"/>
</dbReference>
<feature type="compositionally biased region" description="Low complexity" evidence="3">
    <location>
        <begin position="1280"/>
        <end position="1291"/>
    </location>
</feature>
<comment type="caution">
    <text evidence="2">Lacks conserved residue(s) required for the propagation of feature annotation.</text>
</comment>